<comment type="similarity">
    <text evidence="2">Belongs to the ATPase epsilon chain family.</text>
</comment>
<dbReference type="Proteomes" id="UP000325113">
    <property type="component" value="Unassembled WGS sequence"/>
</dbReference>
<evidence type="ECO:0000256" key="2">
    <source>
        <dbReference type="ARBA" id="ARBA00005712"/>
    </source>
</evidence>
<dbReference type="InterPro" id="IPR001469">
    <property type="entry name" value="ATP_synth_F1_dsu/esu"/>
</dbReference>
<dbReference type="InterPro" id="IPR020546">
    <property type="entry name" value="ATP_synth_F1_dsu/esu_N"/>
</dbReference>
<proteinExistence type="inferred from homology"/>
<evidence type="ECO:0000313" key="14">
    <source>
        <dbReference type="EMBL" id="KAA0167089.1"/>
    </source>
</evidence>
<feature type="domain" description="ATP synthase F1 complex delta/epsilon subunit N-terminal" evidence="11">
    <location>
        <begin position="29"/>
        <end position="105"/>
    </location>
</feature>
<dbReference type="OMA" id="PHQTIYR"/>
<keyword evidence="10" id="KW-0472">Membrane</keyword>
<keyword evidence="6" id="KW-0809">Transit peptide</keyword>
<keyword evidence="3" id="KW-0813">Transport</keyword>
<dbReference type="EMBL" id="VLTO01000053">
    <property type="protein sequence ID" value="KAA0171577.1"/>
    <property type="molecule type" value="Genomic_DNA"/>
</dbReference>
<dbReference type="EMBL" id="VLTL01000085">
    <property type="protein sequence ID" value="KAA0162114.1"/>
    <property type="molecule type" value="Genomic_DNA"/>
</dbReference>
<keyword evidence="9" id="KW-0496">Mitochondrion</keyword>
<dbReference type="Proteomes" id="UP000324907">
    <property type="component" value="Unassembled WGS sequence"/>
</dbReference>
<sequence length="163" mass="17370">MNRVFRRAFSTTGRVLAEAEAAAAEATELRLNLAVPARALISGAEVARVTLPGRAGRFGVEKSSPSMLAELRPGVVNVIHLDGRSEDFFVPGGFAFVHGDNRIDVSTPEGVRVEDLDADRVREMAAISSAKRDSTAAGTKDHAKAVVELEVYKEIGRAVGVNL</sequence>
<comment type="subcellular location">
    <subcellularLocation>
        <location evidence="1">Mitochondrion inner membrane</location>
    </subcellularLocation>
</comment>
<evidence type="ECO:0000256" key="4">
    <source>
        <dbReference type="ARBA" id="ARBA00022781"/>
    </source>
</evidence>
<dbReference type="EMBL" id="VLTN01000064">
    <property type="protein sequence ID" value="KAA0147600.1"/>
    <property type="molecule type" value="Genomic_DNA"/>
</dbReference>
<evidence type="ECO:0000256" key="5">
    <source>
        <dbReference type="ARBA" id="ARBA00022792"/>
    </source>
</evidence>
<organism evidence="12 17">
    <name type="scientific">Cafeteria roenbergensis</name>
    <name type="common">Marine flagellate</name>
    <dbReference type="NCBI Taxonomy" id="33653"/>
    <lineage>
        <taxon>Eukaryota</taxon>
        <taxon>Sar</taxon>
        <taxon>Stramenopiles</taxon>
        <taxon>Bigyra</taxon>
        <taxon>Opalozoa</taxon>
        <taxon>Bicosoecida</taxon>
        <taxon>Cafeteriaceae</taxon>
        <taxon>Cafeteria</taxon>
    </lineage>
</organism>
<keyword evidence="4" id="KW-0375">Hydrogen ion transport</keyword>
<dbReference type="PANTHER" id="PTHR13822">
    <property type="entry name" value="ATP SYNTHASE DELTA/EPSILON CHAIN"/>
    <property type="match status" value="1"/>
</dbReference>
<evidence type="ECO:0000313" key="16">
    <source>
        <dbReference type="Proteomes" id="UP000322899"/>
    </source>
</evidence>
<evidence type="ECO:0000313" key="15">
    <source>
        <dbReference type="EMBL" id="KAA0171577.1"/>
    </source>
</evidence>
<dbReference type="EMBL" id="VLTM01000006">
    <property type="protein sequence ID" value="KAA0167089.1"/>
    <property type="molecule type" value="Genomic_DNA"/>
</dbReference>
<evidence type="ECO:0000313" key="18">
    <source>
        <dbReference type="Proteomes" id="UP000324907"/>
    </source>
</evidence>
<evidence type="ECO:0000256" key="1">
    <source>
        <dbReference type="ARBA" id="ARBA00004273"/>
    </source>
</evidence>
<evidence type="ECO:0000313" key="13">
    <source>
        <dbReference type="EMBL" id="KAA0162114.1"/>
    </source>
</evidence>
<dbReference type="Proteomes" id="UP000322899">
    <property type="component" value="Unassembled WGS sequence"/>
</dbReference>
<keyword evidence="8" id="KW-0793">Thylakoid</keyword>
<dbReference type="HAMAP" id="MF_00530">
    <property type="entry name" value="ATP_synth_epsil_bac"/>
    <property type="match status" value="1"/>
</dbReference>
<keyword evidence="7" id="KW-0406">Ion transport</keyword>
<evidence type="ECO:0000256" key="9">
    <source>
        <dbReference type="ARBA" id="ARBA00023128"/>
    </source>
</evidence>
<evidence type="ECO:0000256" key="3">
    <source>
        <dbReference type="ARBA" id="ARBA00022448"/>
    </source>
</evidence>
<name>A0A5A8C6A5_CAFRO</name>
<dbReference type="Gene3D" id="2.60.15.10">
    <property type="entry name" value="F0F1 ATP synthase delta/epsilon subunit, N-terminal"/>
    <property type="match status" value="1"/>
</dbReference>
<keyword evidence="5" id="KW-0999">Mitochondrion inner membrane</keyword>
<evidence type="ECO:0000256" key="7">
    <source>
        <dbReference type="ARBA" id="ARBA00023065"/>
    </source>
</evidence>
<comment type="caution">
    <text evidence="12">The sequence shown here is derived from an EMBL/GenBank/DDBJ whole genome shotgun (WGS) entry which is preliminary data.</text>
</comment>
<dbReference type="AlphaFoldDB" id="A0A5A8C6A5"/>
<protein>
    <recommendedName>
        <fullName evidence="11">ATP synthase F1 complex delta/epsilon subunit N-terminal domain-containing protein</fullName>
    </recommendedName>
</protein>
<dbReference type="Pfam" id="PF02823">
    <property type="entry name" value="ATP-synt_DE_N"/>
    <property type="match status" value="1"/>
</dbReference>
<dbReference type="InterPro" id="IPR036771">
    <property type="entry name" value="ATPsynth_dsu/esu_N"/>
</dbReference>
<evidence type="ECO:0000313" key="12">
    <source>
        <dbReference type="EMBL" id="KAA0147600.1"/>
    </source>
</evidence>
<dbReference type="SUPFAM" id="SSF51344">
    <property type="entry name" value="Epsilon subunit of F1F0-ATP synthase N-terminal domain"/>
    <property type="match status" value="1"/>
</dbReference>
<keyword evidence="17" id="KW-1185">Reference proteome</keyword>
<dbReference type="GO" id="GO:0045259">
    <property type="term" value="C:proton-transporting ATP synthase complex"/>
    <property type="evidence" value="ECO:0007669"/>
    <property type="project" value="InterPro"/>
</dbReference>
<evidence type="ECO:0000256" key="8">
    <source>
        <dbReference type="ARBA" id="ARBA00023078"/>
    </source>
</evidence>
<dbReference type="GO" id="GO:0046933">
    <property type="term" value="F:proton-transporting ATP synthase activity, rotational mechanism"/>
    <property type="evidence" value="ECO:0007669"/>
    <property type="project" value="InterPro"/>
</dbReference>
<dbReference type="GO" id="GO:0005743">
    <property type="term" value="C:mitochondrial inner membrane"/>
    <property type="evidence" value="ECO:0007669"/>
    <property type="project" value="UniProtKB-SubCell"/>
</dbReference>
<dbReference type="CDD" id="cd12152">
    <property type="entry name" value="F1-ATPase_delta"/>
    <property type="match status" value="1"/>
</dbReference>
<evidence type="ECO:0000259" key="11">
    <source>
        <dbReference type="Pfam" id="PF02823"/>
    </source>
</evidence>
<evidence type="ECO:0000256" key="10">
    <source>
        <dbReference type="ARBA" id="ARBA00023136"/>
    </source>
</evidence>
<evidence type="ECO:0000256" key="6">
    <source>
        <dbReference type="ARBA" id="ARBA00022946"/>
    </source>
</evidence>
<dbReference type="Proteomes" id="UP000323011">
    <property type="component" value="Unassembled WGS sequence"/>
</dbReference>
<dbReference type="OrthoDB" id="270171at2759"/>
<gene>
    <name evidence="15" type="ORF">FNF27_06287</name>
    <name evidence="13" type="ORF">FNF28_04818</name>
    <name evidence="12" type="ORF">FNF29_07247</name>
    <name evidence="14" type="ORF">FNF31_00975</name>
</gene>
<evidence type="ECO:0000313" key="19">
    <source>
        <dbReference type="Proteomes" id="UP000325113"/>
    </source>
</evidence>
<reference evidence="16 17" key="1">
    <citation type="submission" date="2019-07" db="EMBL/GenBank/DDBJ databases">
        <title>Genomes of Cafeteria roenbergensis.</title>
        <authorList>
            <person name="Fischer M.G."/>
            <person name="Hackl T."/>
            <person name="Roman M."/>
        </authorList>
    </citation>
    <scope>NUCLEOTIDE SEQUENCE [LARGE SCALE GENOMIC DNA]</scope>
    <source>
        <strain evidence="12 17">BVI</strain>
        <strain evidence="14 19">Cflag</strain>
        <strain evidence="15 16">E4-10P</strain>
        <strain evidence="13 18">RCC970-E3</strain>
    </source>
</reference>
<accession>A0A5A8C6A5</accession>
<evidence type="ECO:0000313" key="17">
    <source>
        <dbReference type="Proteomes" id="UP000323011"/>
    </source>
</evidence>
<dbReference type="PANTHER" id="PTHR13822:SF7">
    <property type="entry name" value="ATP SYNTHASE SUBUNIT DELTA, MITOCHONDRIAL"/>
    <property type="match status" value="1"/>
</dbReference>